<dbReference type="PANTHER" id="PTHR35500:SF1">
    <property type="entry name" value="OS03G0108700 PROTEIN"/>
    <property type="match status" value="1"/>
</dbReference>
<keyword evidence="4" id="KW-1185">Reference proteome</keyword>
<dbReference type="EMBL" id="JAGKQH010000006">
    <property type="protein sequence ID" value="KAG6597717.1"/>
    <property type="molecule type" value="Genomic_DNA"/>
</dbReference>
<evidence type="ECO:0000256" key="1">
    <source>
        <dbReference type="SAM" id="Coils"/>
    </source>
</evidence>
<feature type="compositionally biased region" description="Polar residues" evidence="2">
    <location>
        <begin position="7"/>
        <end position="16"/>
    </location>
</feature>
<feature type="region of interest" description="Disordered" evidence="2">
    <location>
        <begin position="1"/>
        <end position="25"/>
    </location>
</feature>
<organism evidence="3 4">
    <name type="scientific">Cucurbita argyrosperma subsp. sororia</name>
    <dbReference type="NCBI Taxonomy" id="37648"/>
    <lineage>
        <taxon>Eukaryota</taxon>
        <taxon>Viridiplantae</taxon>
        <taxon>Streptophyta</taxon>
        <taxon>Embryophyta</taxon>
        <taxon>Tracheophyta</taxon>
        <taxon>Spermatophyta</taxon>
        <taxon>Magnoliopsida</taxon>
        <taxon>eudicotyledons</taxon>
        <taxon>Gunneridae</taxon>
        <taxon>Pentapetalae</taxon>
        <taxon>rosids</taxon>
        <taxon>fabids</taxon>
        <taxon>Cucurbitales</taxon>
        <taxon>Cucurbitaceae</taxon>
        <taxon>Cucurbiteae</taxon>
        <taxon>Cucurbita</taxon>
    </lineage>
</organism>
<evidence type="ECO:0000313" key="4">
    <source>
        <dbReference type="Proteomes" id="UP000685013"/>
    </source>
</evidence>
<reference evidence="3 4" key="1">
    <citation type="journal article" date="2021" name="Hortic Res">
        <title>The domestication of Cucurbita argyrosperma as revealed by the genome of its wild relative.</title>
        <authorList>
            <person name="Barrera-Redondo J."/>
            <person name="Sanchez-de la Vega G."/>
            <person name="Aguirre-Liguori J.A."/>
            <person name="Castellanos-Morales G."/>
            <person name="Gutierrez-Guerrero Y.T."/>
            <person name="Aguirre-Dugua X."/>
            <person name="Aguirre-Planter E."/>
            <person name="Tenaillon M.I."/>
            <person name="Lira-Saade R."/>
            <person name="Eguiarte L.E."/>
        </authorList>
    </citation>
    <scope>NUCLEOTIDE SEQUENCE [LARGE SCALE GENOMIC DNA]</scope>
    <source>
        <strain evidence="3">JBR-2021</strain>
    </source>
</reference>
<sequence>MEEQGKDTSMSNISENEQCETDIRGSEEMESNIARLLEKIESFTQLVSELLESGKTAFKDLSNEFEEQIIAIHKNNVERWQHEIKELRLLDSSNEEASTILCNARNLLQNESSLVDSRIAPLYSDLSFSFVPPLLRLLGELLAEESGATPFSYNRFKQTVSL</sequence>
<name>A0AAV6NHB8_9ROSI</name>
<feature type="non-terminal residue" evidence="3">
    <location>
        <position position="1"/>
    </location>
</feature>
<feature type="coiled-coil region" evidence="1">
    <location>
        <begin position="26"/>
        <end position="90"/>
    </location>
</feature>
<protein>
    <submittedName>
        <fullName evidence="3">Uncharacterized protein</fullName>
    </submittedName>
</protein>
<gene>
    <name evidence="3" type="ORF">SDJN03_10897</name>
</gene>
<keyword evidence="1" id="KW-0175">Coiled coil</keyword>
<accession>A0AAV6NHB8</accession>
<evidence type="ECO:0000256" key="2">
    <source>
        <dbReference type="SAM" id="MobiDB-lite"/>
    </source>
</evidence>
<proteinExistence type="predicted"/>
<dbReference type="Proteomes" id="UP000685013">
    <property type="component" value="Chromosome 6"/>
</dbReference>
<dbReference type="PANTHER" id="PTHR35500">
    <property type="entry name" value="OS03G0108700 PROTEIN"/>
    <property type="match status" value="1"/>
</dbReference>
<comment type="caution">
    <text evidence="3">The sequence shown here is derived from an EMBL/GenBank/DDBJ whole genome shotgun (WGS) entry which is preliminary data.</text>
</comment>
<evidence type="ECO:0000313" key="3">
    <source>
        <dbReference type="EMBL" id="KAG6597717.1"/>
    </source>
</evidence>
<dbReference type="AlphaFoldDB" id="A0AAV6NHB8"/>